<evidence type="ECO:0000313" key="1">
    <source>
        <dbReference type="EMBL" id="PBK90889.1"/>
    </source>
</evidence>
<gene>
    <name evidence="1" type="ORF">ARMGADRAFT_1110802</name>
</gene>
<organism evidence="1 2">
    <name type="scientific">Armillaria gallica</name>
    <name type="common">Bulbous honey fungus</name>
    <name type="synonym">Armillaria bulbosa</name>
    <dbReference type="NCBI Taxonomy" id="47427"/>
    <lineage>
        <taxon>Eukaryota</taxon>
        <taxon>Fungi</taxon>
        <taxon>Dikarya</taxon>
        <taxon>Basidiomycota</taxon>
        <taxon>Agaricomycotina</taxon>
        <taxon>Agaricomycetes</taxon>
        <taxon>Agaricomycetidae</taxon>
        <taxon>Agaricales</taxon>
        <taxon>Marasmiineae</taxon>
        <taxon>Physalacriaceae</taxon>
        <taxon>Armillaria</taxon>
    </lineage>
</organism>
<accession>A0A2H3D6N0</accession>
<protein>
    <submittedName>
        <fullName evidence="1">Uncharacterized protein</fullName>
    </submittedName>
</protein>
<dbReference type="InParanoid" id="A0A2H3D6N0"/>
<dbReference type="Proteomes" id="UP000217790">
    <property type="component" value="Unassembled WGS sequence"/>
</dbReference>
<reference evidence="2" key="1">
    <citation type="journal article" date="2017" name="Nat. Ecol. Evol.">
        <title>Genome expansion and lineage-specific genetic innovations in the forest pathogenic fungi Armillaria.</title>
        <authorList>
            <person name="Sipos G."/>
            <person name="Prasanna A.N."/>
            <person name="Walter M.C."/>
            <person name="O'Connor E."/>
            <person name="Balint B."/>
            <person name="Krizsan K."/>
            <person name="Kiss B."/>
            <person name="Hess J."/>
            <person name="Varga T."/>
            <person name="Slot J."/>
            <person name="Riley R."/>
            <person name="Boka B."/>
            <person name="Rigling D."/>
            <person name="Barry K."/>
            <person name="Lee J."/>
            <person name="Mihaltcheva S."/>
            <person name="LaButti K."/>
            <person name="Lipzen A."/>
            <person name="Waldron R."/>
            <person name="Moloney N.M."/>
            <person name="Sperisen C."/>
            <person name="Kredics L."/>
            <person name="Vagvoelgyi C."/>
            <person name="Patrignani A."/>
            <person name="Fitzpatrick D."/>
            <person name="Nagy I."/>
            <person name="Doyle S."/>
            <person name="Anderson J.B."/>
            <person name="Grigoriev I.V."/>
            <person name="Gueldener U."/>
            <person name="Muensterkoetter M."/>
            <person name="Nagy L.G."/>
        </authorList>
    </citation>
    <scope>NUCLEOTIDE SEQUENCE [LARGE SCALE GENOMIC DNA]</scope>
    <source>
        <strain evidence="2">Ar21-2</strain>
    </source>
</reference>
<dbReference type="AlphaFoldDB" id="A0A2H3D6N0"/>
<proteinExistence type="predicted"/>
<dbReference type="EMBL" id="KZ293663">
    <property type="protein sequence ID" value="PBK90889.1"/>
    <property type="molecule type" value="Genomic_DNA"/>
</dbReference>
<evidence type="ECO:0000313" key="2">
    <source>
        <dbReference type="Proteomes" id="UP000217790"/>
    </source>
</evidence>
<dbReference type="OrthoDB" id="2788229at2759"/>
<sequence length="273" mass="30760">MRASGGWEVLNLTLSRGQKCYEDHTLGGHCVSLPRGWKTLNGNIQVKAEHSCVLVPNTLDGGVMVPIITKETMSIYKGCSAWYATFNAGFVQLCMTLMLVGQESWLLFKKRARRVRVSLVTIGTGHLPARWMRFLFGRDGIISLVNLRELVFPVLSEVDSWMPGVHEFFGRAPRLERAMLLDWRGSHQNFDYVTPVPDISCLHYPTVFVPLAYTDRYEVRRALVPKKTKVNAVDTAISMLDWTRRMVDTSSRLEVVLIMNATSVVDGKGIQVA</sequence>
<name>A0A2H3D6N0_ARMGA</name>
<keyword evidence="2" id="KW-1185">Reference proteome</keyword>